<reference evidence="2" key="3">
    <citation type="submission" date="2016-06" db="UniProtKB">
        <authorList>
            <consortium name="WormBaseParasite"/>
        </authorList>
    </citation>
    <scope>IDENTIFICATION</scope>
</reference>
<reference evidence="1" key="2">
    <citation type="submission" date="2014-05" db="EMBL/GenBank/DDBJ databases">
        <title>The genome and life-stage specific transcriptomes of Globodera pallida elucidate key aspects of plant parasitism by a cyst nematode.</title>
        <authorList>
            <person name="Cotton J.A."/>
            <person name="Lilley C.J."/>
            <person name="Jones L.M."/>
            <person name="Kikuchi T."/>
            <person name="Reid A.J."/>
            <person name="Thorpe P."/>
            <person name="Tsai I.J."/>
            <person name="Beasley H."/>
            <person name="Blok V."/>
            <person name="Cock P.J.A."/>
            <person name="Van den Akker S.E."/>
            <person name="Holroyd N."/>
            <person name="Hunt M."/>
            <person name="Mantelin S."/>
            <person name="Naghra H."/>
            <person name="Pain A."/>
            <person name="Palomares-Rius J.E."/>
            <person name="Zarowiecki M."/>
            <person name="Berriman M."/>
            <person name="Jones J.T."/>
            <person name="Urwin P.E."/>
        </authorList>
    </citation>
    <scope>NUCLEOTIDE SEQUENCE [LARGE SCALE GENOMIC DNA]</scope>
    <source>
        <strain evidence="1">Lindley</strain>
    </source>
</reference>
<proteinExistence type="predicted"/>
<name>A0A183CQP7_GLOPA</name>
<keyword evidence="1" id="KW-1185">Reference proteome</keyword>
<protein>
    <submittedName>
        <fullName evidence="2">ULP_PROTEASE domain-containing protein</fullName>
    </submittedName>
</protein>
<sequence>MEFLEDDDTPPMLEGPYSPAMDADILLEEAPPLEAVLERLQHEEIVPAQPKAAVRAQRKEPAVNKNLDVEQFNGEHWVCLAAAQACSGRFKGAEKIK</sequence>
<dbReference type="AlphaFoldDB" id="A0A183CQP7"/>
<dbReference type="WBParaSite" id="GPLIN_001520500">
    <property type="protein sequence ID" value="GPLIN_001520500"/>
    <property type="gene ID" value="GPLIN_001520500"/>
</dbReference>
<reference evidence="1" key="1">
    <citation type="submission" date="2013-12" db="EMBL/GenBank/DDBJ databases">
        <authorList>
            <person name="Aslett M."/>
        </authorList>
    </citation>
    <scope>NUCLEOTIDE SEQUENCE [LARGE SCALE GENOMIC DNA]</scope>
    <source>
        <strain evidence="1">Lindley</strain>
    </source>
</reference>
<organism evidence="1 2">
    <name type="scientific">Globodera pallida</name>
    <name type="common">Potato cyst nematode worm</name>
    <name type="synonym">Heterodera pallida</name>
    <dbReference type="NCBI Taxonomy" id="36090"/>
    <lineage>
        <taxon>Eukaryota</taxon>
        <taxon>Metazoa</taxon>
        <taxon>Ecdysozoa</taxon>
        <taxon>Nematoda</taxon>
        <taxon>Chromadorea</taxon>
        <taxon>Rhabditida</taxon>
        <taxon>Tylenchina</taxon>
        <taxon>Tylenchomorpha</taxon>
        <taxon>Tylenchoidea</taxon>
        <taxon>Heteroderidae</taxon>
        <taxon>Heteroderinae</taxon>
        <taxon>Globodera</taxon>
    </lineage>
</organism>
<accession>A0A183CQP7</accession>
<dbReference type="Proteomes" id="UP000050741">
    <property type="component" value="Unassembled WGS sequence"/>
</dbReference>
<evidence type="ECO:0000313" key="2">
    <source>
        <dbReference type="WBParaSite" id="GPLIN_001520500"/>
    </source>
</evidence>
<evidence type="ECO:0000313" key="1">
    <source>
        <dbReference type="Proteomes" id="UP000050741"/>
    </source>
</evidence>